<organism evidence="2 3">
    <name type="scientific">Actinoallomurus oryzae</name>
    <dbReference type="NCBI Taxonomy" id="502180"/>
    <lineage>
        <taxon>Bacteria</taxon>
        <taxon>Bacillati</taxon>
        <taxon>Actinomycetota</taxon>
        <taxon>Actinomycetes</taxon>
        <taxon>Streptosporangiales</taxon>
        <taxon>Thermomonosporaceae</taxon>
        <taxon>Actinoallomurus</taxon>
    </lineage>
</organism>
<feature type="transmembrane region" description="Helical" evidence="1">
    <location>
        <begin position="38"/>
        <end position="59"/>
    </location>
</feature>
<gene>
    <name evidence="2" type="ORF">GCM10023191_013720</name>
</gene>
<evidence type="ECO:0000313" key="3">
    <source>
        <dbReference type="Proteomes" id="UP001500503"/>
    </source>
</evidence>
<name>A0ABP8PGT8_9ACTN</name>
<dbReference type="EMBL" id="BAABHF010000010">
    <property type="protein sequence ID" value="GAA4486798.1"/>
    <property type="molecule type" value="Genomic_DNA"/>
</dbReference>
<keyword evidence="1" id="KW-1133">Transmembrane helix</keyword>
<feature type="transmembrane region" description="Helical" evidence="1">
    <location>
        <begin position="319"/>
        <end position="343"/>
    </location>
</feature>
<sequence>MTTAWALAAITVAAVAAALCLSRPGRTGGGGRLGHPAAWLGGVTALIYLNQVLFTVYVIRVRHGDSSFVARYLPSGWFALAHGPVIDAVARHFPHPGVLAPSVLRVQAFLELPFVLLAYLTVCRWFSAPVYRAALRLAWPVSAAYTATFCLIEWSLRNPYTVDDIVIRIAAALVVPLLITRLSPGAERPEPGVAGLLVFAVSAMAFGLLVLVVYDTALLYDLGDVGRRLPVALAALGVLAAARAAARLGPGRAAGPCVDSVARSFGWFLVLFFVPALPVRYGLIAGSGHVSAAAGLVIVGAAAWYGVREALTRGGVSLLGWVVRMGATVAAGICGAAVALLAPTGHTELRLLEVAGAFFVCAVGACALLDPPAGRAGS</sequence>
<feature type="transmembrane region" description="Helical" evidence="1">
    <location>
        <begin position="226"/>
        <end position="245"/>
    </location>
</feature>
<keyword evidence="1" id="KW-0472">Membrane</keyword>
<feature type="transmembrane region" description="Helical" evidence="1">
    <location>
        <begin position="134"/>
        <end position="154"/>
    </location>
</feature>
<feature type="transmembrane region" description="Helical" evidence="1">
    <location>
        <begin position="289"/>
        <end position="307"/>
    </location>
</feature>
<dbReference type="Proteomes" id="UP001500503">
    <property type="component" value="Unassembled WGS sequence"/>
</dbReference>
<comment type="caution">
    <text evidence="2">The sequence shown here is derived from an EMBL/GenBank/DDBJ whole genome shotgun (WGS) entry which is preliminary data.</text>
</comment>
<feature type="transmembrane region" description="Helical" evidence="1">
    <location>
        <begin position="166"/>
        <end position="182"/>
    </location>
</feature>
<feature type="transmembrane region" description="Helical" evidence="1">
    <location>
        <begin position="71"/>
        <end position="90"/>
    </location>
</feature>
<evidence type="ECO:0000313" key="2">
    <source>
        <dbReference type="EMBL" id="GAA4486798.1"/>
    </source>
</evidence>
<accession>A0ABP8PGT8</accession>
<proteinExistence type="predicted"/>
<feature type="transmembrane region" description="Helical" evidence="1">
    <location>
        <begin position="265"/>
        <end position="283"/>
    </location>
</feature>
<feature type="transmembrane region" description="Helical" evidence="1">
    <location>
        <begin position="102"/>
        <end position="122"/>
    </location>
</feature>
<feature type="transmembrane region" description="Helical" evidence="1">
    <location>
        <begin position="194"/>
        <end position="214"/>
    </location>
</feature>
<evidence type="ECO:0000256" key="1">
    <source>
        <dbReference type="SAM" id="Phobius"/>
    </source>
</evidence>
<reference evidence="3" key="1">
    <citation type="journal article" date="2019" name="Int. J. Syst. Evol. Microbiol.">
        <title>The Global Catalogue of Microorganisms (GCM) 10K type strain sequencing project: providing services to taxonomists for standard genome sequencing and annotation.</title>
        <authorList>
            <consortium name="The Broad Institute Genomics Platform"/>
            <consortium name="The Broad Institute Genome Sequencing Center for Infectious Disease"/>
            <person name="Wu L."/>
            <person name="Ma J."/>
        </authorList>
    </citation>
    <scope>NUCLEOTIDE SEQUENCE [LARGE SCALE GENOMIC DNA]</scope>
    <source>
        <strain evidence="3">JCM 17933</strain>
    </source>
</reference>
<protein>
    <submittedName>
        <fullName evidence="2">Uncharacterized protein</fullName>
    </submittedName>
</protein>
<keyword evidence="3" id="KW-1185">Reference proteome</keyword>
<keyword evidence="1" id="KW-0812">Transmembrane</keyword>
<feature type="transmembrane region" description="Helical" evidence="1">
    <location>
        <begin position="349"/>
        <end position="369"/>
    </location>
</feature>
<dbReference type="RefSeq" id="WP_345458754.1">
    <property type="nucleotide sequence ID" value="NZ_BAABHF010000010.1"/>
</dbReference>